<gene>
    <name evidence="1" type="ORF">S7711_11000</name>
</gene>
<dbReference type="Proteomes" id="UP000028045">
    <property type="component" value="Unassembled WGS sequence"/>
</dbReference>
<dbReference type="HOGENOM" id="CLU_987562_0_0_1"/>
<proteinExistence type="predicted"/>
<protein>
    <submittedName>
        <fullName evidence="1">Uncharacterized protein</fullName>
    </submittedName>
</protein>
<keyword evidence="2" id="KW-1185">Reference proteome</keyword>
<organism evidence="1 2">
    <name type="scientific">Stachybotrys chartarum (strain CBS 109288 / IBT 7711)</name>
    <name type="common">Toxic black mold</name>
    <name type="synonym">Stilbospora chartarum</name>
    <dbReference type="NCBI Taxonomy" id="1280523"/>
    <lineage>
        <taxon>Eukaryota</taxon>
        <taxon>Fungi</taxon>
        <taxon>Dikarya</taxon>
        <taxon>Ascomycota</taxon>
        <taxon>Pezizomycotina</taxon>
        <taxon>Sordariomycetes</taxon>
        <taxon>Hypocreomycetidae</taxon>
        <taxon>Hypocreales</taxon>
        <taxon>Stachybotryaceae</taxon>
        <taxon>Stachybotrys</taxon>
    </lineage>
</organism>
<evidence type="ECO:0000313" key="1">
    <source>
        <dbReference type="EMBL" id="KEY71870.1"/>
    </source>
</evidence>
<accession>A0A084B2U1</accession>
<dbReference type="AlphaFoldDB" id="A0A084B2U1"/>
<reference evidence="1 2" key="1">
    <citation type="journal article" date="2014" name="BMC Genomics">
        <title>Comparative genome sequencing reveals chemotype-specific gene clusters in the toxigenic black mold Stachybotrys.</title>
        <authorList>
            <person name="Semeiks J."/>
            <person name="Borek D."/>
            <person name="Otwinowski Z."/>
            <person name="Grishin N.V."/>
        </authorList>
    </citation>
    <scope>NUCLEOTIDE SEQUENCE [LARGE SCALE GENOMIC DNA]</scope>
    <source>
        <strain evidence="2">CBS 109288 / IBT 7711</strain>
    </source>
</reference>
<sequence>MCLNNHTRSLHDLGAFTIALVDDVKSKGTSVQSRMVSGQVRATARQRSVPVTVAGCMGVVRSSTTSCKAPHSYSYPSDACEAFRVDDVVVNIGFTQCDDETCRSGVRRGRVDDEIPLLSKVLLWANPHSYSQQALVLCSYTPHREYCATRQDPLDSVRLVNHAWHDPSHEPPKSLLADSPQSWPLPPPRILPWMSLFAASPAKRNRRETFRTTRKSSLFYFRPALARKLSVSSRAGCRVSHIHLIDVFCARALETLLRPLLDNLPGMPCAACASDSGPDPAW</sequence>
<name>A0A084B2U1_STACB</name>
<evidence type="ECO:0000313" key="2">
    <source>
        <dbReference type="Proteomes" id="UP000028045"/>
    </source>
</evidence>
<dbReference type="EMBL" id="KL648145">
    <property type="protein sequence ID" value="KEY71870.1"/>
    <property type="molecule type" value="Genomic_DNA"/>
</dbReference>